<organism evidence="1 2">
    <name type="scientific">Arachis hypogaea</name>
    <name type="common">Peanut</name>
    <dbReference type="NCBI Taxonomy" id="3818"/>
    <lineage>
        <taxon>Eukaryota</taxon>
        <taxon>Viridiplantae</taxon>
        <taxon>Streptophyta</taxon>
        <taxon>Embryophyta</taxon>
        <taxon>Tracheophyta</taxon>
        <taxon>Spermatophyta</taxon>
        <taxon>Magnoliopsida</taxon>
        <taxon>eudicotyledons</taxon>
        <taxon>Gunneridae</taxon>
        <taxon>Pentapetalae</taxon>
        <taxon>rosids</taxon>
        <taxon>fabids</taxon>
        <taxon>Fabales</taxon>
        <taxon>Fabaceae</taxon>
        <taxon>Papilionoideae</taxon>
        <taxon>50 kb inversion clade</taxon>
        <taxon>dalbergioids sensu lato</taxon>
        <taxon>Dalbergieae</taxon>
        <taxon>Pterocarpus clade</taxon>
        <taxon>Arachis</taxon>
    </lineage>
</organism>
<keyword evidence="2" id="KW-1185">Reference proteome</keyword>
<dbReference type="Proteomes" id="UP000289738">
    <property type="component" value="Chromosome B03"/>
</dbReference>
<dbReference type="EMBL" id="SDMP01000013">
    <property type="protein sequence ID" value="RYR19925.1"/>
    <property type="molecule type" value="Genomic_DNA"/>
</dbReference>
<accession>A0A445A0J4</accession>
<gene>
    <name evidence="1" type="ORF">Ahy_B03g064878</name>
</gene>
<protein>
    <recommendedName>
        <fullName evidence="3">Retrotransposon gag domain-containing protein</fullName>
    </recommendedName>
</protein>
<evidence type="ECO:0008006" key="3">
    <source>
        <dbReference type="Google" id="ProtNLM"/>
    </source>
</evidence>
<dbReference type="PANTHER" id="PTHR35046:SF9">
    <property type="entry name" value="RNA-DIRECTED DNA POLYMERASE"/>
    <property type="match status" value="1"/>
</dbReference>
<evidence type="ECO:0000313" key="2">
    <source>
        <dbReference type="Proteomes" id="UP000289738"/>
    </source>
</evidence>
<dbReference type="AlphaFoldDB" id="A0A445A0J4"/>
<evidence type="ECO:0000313" key="1">
    <source>
        <dbReference type="EMBL" id="RYR19925.1"/>
    </source>
</evidence>
<reference evidence="1 2" key="1">
    <citation type="submission" date="2019-01" db="EMBL/GenBank/DDBJ databases">
        <title>Sequencing of cultivated peanut Arachis hypogaea provides insights into genome evolution and oil improvement.</title>
        <authorList>
            <person name="Chen X."/>
        </authorList>
    </citation>
    <scope>NUCLEOTIDE SEQUENCE [LARGE SCALE GENOMIC DNA]</scope>
    <source>
        <strain evidence="2">cv. Fuhuasheng</strain>
        <tissue evidence="1">Leaves</tissue>
    </source>
</reference>
<comment type="caution">
    <text evidence="1">The sequence shown here is derived from an EMBL/GenBank/DDBJ whole genome shotgun (WGS) entry which is preliminary data.</text>
</comment>
<sequence>MQQGSQSVMEYHKEFLYLMDKDNIKRSPEVLMDRFLFGLREEHADTVQHYRYTTMDDLVKLAIDWEQVQQMIDRHNKRNSSTPIFHSSSKSEMEEFVEYTVEGDVSLEDSIVQNFSTGFLGCEQFEKYERKEIEKENECLSEKNPCLIESESFERKDENSSQSVMEYHKEFLYLMNKANIKRSPEIFMERFLFGLREELADTVQRYRYTTMDDLVKLAINWEQVQQMIDSHNKRNYSTPIFHSSSKPEMEEFIKYAVEGDVSLEDSTVQNFSTGSLGCFVDSLVNYGGINRDEKEERQIAHLGQDGKSMLQQGSQSVMEYHKEFLYLMDKDNIKRSPEVLMDRFLFGLREEHADTVQHYRYTTMDDLVKLAIDWEQVQQMIDRHNKRNSSTPIFHSSSKSEMEEFVEYTVEGDVSLEDSIVQNFSTGLCRFIDQLWRH</sequence>
<proteinExistence type="predicted"/>
<name>A0A445A0J4_ARAHY</name>
<dbReference type="PANTHER" id="PTHR35046">
    <property type="entry name" value="ZINC KNUCKLE (CCHC-TYPE) FAMILY PROTEIN"/>
    <property type="match status" value="1"/>
</dbReference>